<proteinExistence type="predicted"/>
<dbReference type="EMBL" id="LACI01000151">
    <property type="protein sequence ID" value="KJU87473.1"/>
    <property type="molecule type" value="Genomic_DNA"/>
</dbReference>
<dbReference type="Gene3D" id="3.30.70.60">
    <property type="match status" value="1"/>
</dbReference>
<dbReference type="InterPro" id="IPR014717">
    <property type="entry name" value="Transl_elong_EF1B/ribsomal_bS6"/>
</dbReference>
<accession>A0A0F3H3G8</accession>
<comment type="caution">
    <text evidence="1">The sequence shown here is derived from an EMBL/GenBank/DDBJ whole genome shotgun (WGS) entry which is preliminary data.</text>
</comment>
<evidence type="ECO:0000313" key="2">
    <source>
        <dbReference type="Proteomes" id="UP000033423"/>
    </source>
</evidence>
<evidence type="ECO:0000313" key="1">
    <source>
        <dbReference type="EMBL" id="KJU87473.1"/>
    </source>
</evidence>
<organism evidence="1 2">
    <name type="scientific">Candidatus Magnetobacterium bavaricum</name>
    <dbReference type="NCBI Taxonomy" id="29290"/>
    <lineage>
        <taxon>Bacteria</taxon>
        <taxon>Pseudomonadati</taxon>
        <taxon>Nitrospirota</taxon>
        <taxon>Thermodesulfovibrionia</taxon>
        <taxon>Thermodesulfovibrionales</taxon>
        <taxon>Candidatus Magnetobacteriaceae</taxon>
        <taxon>Candidatus Magnetobacterium</taxon>
    </lineage>
</organism>
<dbReference type="Proteomes" id="UP000033423">
    <property type="component" value="Unassembled WGS sequence"/>
</dbReference>
<dbReference type="AlphaFoldDB" id="A0A0F3H3G8"/>
<protein>
    <submittedName>
        <fullName evidence="1">General secretion pathway M protein</fullName>
    </submittedName>
</protein>
<name>A0A0F3H3G8_9BACT</name>
<keyword evidence="2" id="KW-1185">Reference proteome</keyword>
<dbReference type="InterPro" id="IPR034756">
    <property type="entry name" value="T2SSM_b"/>
</dbReference>
<dbReference type="Pfam" id="PF10741">
    <property type="entry name" value="T2SSM_b"/>
    <property type="match status" value="1"/>
</dbReference>
<reference evidence="1 2" key="1">
    <citation type="submission" date="2015-02" db="EMBL/GenBank/DDBJ databases">
        <title>Single-cell genomics of uncultivated deep-branching MTB reveals a conserved set of magnetosome genes.</title>
        <authorList>
            <person name="Kolinko S."/>
            <person name="Richter M."/>
            <person name="Glockner F.O."/>
            <person name="Brachmann A."/>
            <person name="Schuler D."/>
        </authorList>
    </citation>
    <scope>NUCLEOTIDE SEQUENCE [LARGE SCALE GENOMIC DNA]</scope>
    <source>
        <strain evidence="1">TM-1</strain>
    </source>
</reference>
<gene>
    <name evidence="1" type="ORF">MBAV_000329</name>
</gene>
<sequence length="123" mass="13529">MQRYLALDAEADPAVEQELTTLLYPKDGNKTAIQTDLVRSVTEMAEKKSLNVLNFQMLDSIEGPMLSEAAVLIRVSGQIRAAIELLKDILSVRPLLAVRDVEISGSGYTCTVKFIVAGYIRKS</sequence>